<evidence type="ECO:0000313" key="3">
    <source>
        <dbReference type="Proteomes" id="UP001327957"/>
    </source>
</evidence>
<keyword evidence="3" id="KW-1185">Reference proteome</keyword>
<organism evidence="2 3">
    <name type="scientific">Colletotrichum tabaci</name>
    <dbReference type="NCBI Taxonomy" id="1209068"/>
    <lineage>
        <taxon>Eukaryota</taxon>
        <taxon>Fungi</taxon>
        <taxon>Dikarya</taxon>
        <taxon>Ascomycota</taxon>
        <taxon>Pezizomycotina</taxon>
        <taxon>Sordariomycetes</taxon>
        <taxon>Hypocreomycetidae</taxon>
        <taxon>Glomerellales</taxon>
        <taxon>Glomerellaceae</taxon>
        <taxon>Colletotrichum</taxon>
        <taxon>Colletotrichum destructivum species complex</taxon>
    </lineage>
</organism>
<accession>A0AAV9TE32</accession>
<sequence>MTVRLECIVLVKSEKPIDTGLLKGASDWMQLFVGTDDSRVIEAGLNCVFKNYPAVCRELD</sequence>
<reference evidence="2 3" key="1">
    <citation type="submission" date="2023-04" db="EMBL/GenBank/DDBJ databases">
        <title>Colletotrichum tabacum stain YC1 causing leaf anthracnose on Nicotiana tabacum(L.) cv.</title>
        <authorList>
            <person name="Ji Z."/>
            <person name="Wang M."/>
            <person name="Zhang J."/>
            <person name="Wang N."/>
            <person name="Zhou Z."/>
        </authorList>
    </citation>
    <scope>NUCLEOTIDE SEQUENCE [LARGE SCALE GENOMIC DNA]</scope>
    <source>
        <strain evidence="2 3">YC1</strain>
    </source>
</reference>
<proteinExistence type="predicted"/>
<dbReference type="EMBL" id="JASAOK010000036">
    <property type="protein sequence ID" value="KAK6218087.1"/>
    <property type="molecule type" value="Genomic_DNA"/>
</dbReference>
<dbReference type="EMBL" id="JASAOK010000037">
    <property type="protein sequence ID" value="KAK6218057.1"/>
    <property type="molecule type" value="Genomic_DNA"/>
</dbReference>
<gene>
    <name evidence="2" type="ORF">QIS74_06598</name>
    <name evidence="1" type="ORF">QIS74_06603</name>
</gene>
<protein>
    <submittedName>
        <fullName evidence="2">Uncharacterized protein</fullName>
    </submittedName>
</protein>
<evidence type="ECO:0000313" key="1">
    <source>
        <dbReference type="EMBL" id="KAK6218057.1"/>
    </source>
</evidence>
<evidence type="ECO:0000313" key="2">
    <source>
        <dbReference type="EMBL" id="KAK6218087.1"/>
    </source>
</evidence>
<dbReference type="Proteomes" id="UP001327957">
    <property type="component" value="Unassembled WGS sequence"/>
</dbReference>
<name>A0AAV9TE32_9PEZI</name>
<dbReference type="AlphaFoldDB" id="A0AAV9TE32"/>
<comment type="caution">
    <text evidence="2">The sequence shown here is derived from an EMBL/GenBank/DDBJ whole genome shotgun (WGS) entry which is preliminary data.</text>
</comment>